<evidence type="ECO:0000256" key="2">
    <source>
        <dbReference type="ARBA" id="ARBA00023002"/>
    </source>
</evidence>
<dbReference type="CDD" id="cd05286">
    <property type="entry name" value="QOR2"/>
    <property type="match status" value="1"/>
</dbReference>
<dbReference type="Proteomes" id="UP001271007">
    <property type="component" value="Unassembled WGS sequence"/>
</dbReference>
<dbReference type="SUPFAM" id="SSF50129">
    <property type="entry name" value="GroES-like"/>
    <property type="match status" value="1"/>
</dbReference>
<keyword evidence="7" id="KW-1185">Reference proteome</keyword>
<dbReference type="AlphaFoldDB" id="A0AAJ0D5K0"/>
<name>A0AAJ0D5K0_9PEZI</name>
<dbReference type="PANTHER" id="PTHR48106">
    <property type="entry name" value="QUINONE OXIDOREDUCTASE PIG3-RELATED"/>
    <property type="match status" value="1"/>
</dbReference>
<proteinExistence type="predicted"/>
<organism evidence="6 7">
    <name type="scientific">Extremus antarcticus</name>
    <dbReference type="NCBI Taxonomy" id="702011"/>
    <lineage>
        <taxon>Eukaryota</taxon>
        <taxon>Fungi</taxon>
        <taxon>Dikarya</taxon>
        <taxon>Ascomycota</taxon>
        <taxon>Pezizomycotina</taxon>
        <taxon>Dothideomycetes</taxon>
        <taxon>Dothideomycetidae</taxon>
        <taxon>Mycosphaerellales</taxon>
        <taxon>Extremaceae</taxon>
        <taxon>Extremus</taxon>
    </lineage>
</organism>
<dbReference type="FunFam" id="3.40.50.720:FF:000053">
    <property type="entry name" value="Quinone oxidoreductase 1"/>
    <property type="match status" value="1"/>
</dbReference>
<dbReference type="GO" id="GO:0070402">
    <property type="term" value="F:NADPH binding"/>
    <property type="evidence" value="ECO:0007669"/>
    <property type="project" value="TreeGrafter"/>
</dbReference>
<dbReference type="SUPFAM" id="SSF51735">
    <property type="entry name" value="NAD(P)-binding Rossmann-fold domains"/>
    <property type="match status" value="1"/>
</dbReference>
<dbReference type="Gene3D" id="3.40.50.720">
    <property type="entry name" value="NAD(P)-binding Rossmann-like Domain"/>
    <property type="match status" value="1"/>
</dbReference>
<dbReference type="Pfam" id="PF00107">
    <property type="entry name" value="ADH_zinc_N"/>
    <property type="match status" value="1"/>
</dbReference>
<dbReference type="GO" id="GO:0005829">
    <property type="term" value="C:cytosol"/>
    <property type="evidence" value="ECO:0007669"/>
    <property type="project" value="TreeGrafter"/>
</dbReference>
<dbReference type="InterPro" id="IPR013154">
    <property type="entry name" value="ADH-like_N"/>
</dbReference>
<keyword evidence="1" id="KW-0521">NADP</keyword>
<dbReference type="InterPro" id="IPR011032">
    <property type="entry name" value="GroES-like_sf"/>
</dbReference>
<dbReference type="SMART" id="SM00829">
    <property type="entry name" value="PKS_ER"/>
    <property type="match status" value="1"/>
</dbReference>
<evidence type="ECO:0000313" key="6">
    <source>
        <dbReference type="EMBL" id="KAK3046323.1"/>
    </source>
</evidence>
<dbReference type="InterPro" id="IPR020843">
    <property type="entry name" value="ER"/>
</dbReference>
<dbReference type="Pfam" id="PF08240">
    <property type="entry name" value="ADH_N"/>
    <property type="match status" value="1"/>
</dbReference>
<evidence type="ECO:0000259" key="5">
    <source>
        <dbReference type="SMART" id="SM00829"/>
    </source>
</evidence>
<accession>A0AAJ0D5K0</accession>
<dbReference type="GO" id="GO:0003960">
    <property type="term" value="F:quinone reductase (NADPH) activity"/>
    <property type="evidence" value="ECO:0007669"/>
    <property type="project" value="InterPro"/>
</dbReference>
<protein>
    <recommendedName>
        <fullName evidence="4">Probable quinone oxidoreductase</fullName>
    </recommendedName>
    <alternativeName>
        <fullName evidence="3">NADPH:quinone reductase</fullName>
    </alternativeName>
</protein>
<evidence type="ECO:0000256" key="4">
    <source>
        <dbReference type="ARBA" id="ARBA00070796"/>
    </source>
</evidence>
<dbReference type="GO" id="GO:0035925">
    <property type="term" value="F:mRNA 3'-UTR AU-rich region binding"/>
    <property type="evidence" value="ECO:0007669"/>
    <property type="project" value="TreeGrafter"/>
</dbReference>
<evidence type="ECO:0000256" key="1">
    <source>
        <dbReference type="ARBA" id="ARBA00022857"/>
    </source>
</evidence>
<reference evidence="6" key="1">
    <citation type="submission" date="2023-04" db="EMBL/GenBank/DDBJ databases">
        <title>Black Yeasts Isolated from many extreme environments.</title>
        <authorList>
            <person name="Coleine C."/>
            <person name="Stajich J.E."/>
            <person name="Selbmann L."/>
        </authorList>
    </citation>
    <scope>NUCLEOTIDE SEQUENCE</scope>
    <source>
        <strain evidence="6">CCFEE 5312</strain>
    </source>
</reference>
<dbReference type="Gene3D" id="3.90.180.10">
    <property type="entry name" value="Medium-chain alcohol dehydrogenases, catalytic domain"/>
    <property type="match status" value="1"/>
</dbReference>
<comment type="caution">
    <text evidence="6">The sequence shown here is derived from an EMBL/GenBank/DDBJ whole genome shotgun (WGS) entry which is preliminary data.</text>
</comment>
<feature type="domain" description="Enoyl reductase (ER)" evidence="5">
    <location>
        <begin position="65"/>
        <end position="380"/>
    </location>
</feature>
<evidence type="ECO:0000313" key="7">
    <source>
        <dbReference type="Proteomes" id="UP001271007"/>
    </source>
</evidence>
<gene>
    <name evidence="6" type="primary">ZTA1_2</name>
    <name evidence="6" type="ORF">LTR09_012196</name>
</gene>
<dbReference type="InterPro" id="IPR047618">
    <property type="entry name" value="QOR-like"/>
</dbReference>
<dbReference type="PANTHER" id="PTHR48106:SF13">
    <property type="entry name" value="QUINONE OXIDOREDUCTASE-RELATED"/>
    <property type="match status" value="1"/>
</dbReference>
<evidence type="ECO:0000256" key="3">
    <source>
        <dbReference type="ARBA" id="ARBA00043088"/>
    </source>
</evidence>
<dbReference type="InterPro" id="IPR013149">
    <property type="entry name" value="ADH-like_C"/>
</dbReference>
<sequence length="386" mass="41535">MPVPRLQQQNEGSLLATDRTLDSTMAPALAGSVEEFVDLARSSKCAYEAAYAIAEFSRHPERNAGGPEVLQYRPDHVVALPGEQEVLIRNEFCGMNYVDTYFRNGLYPSPKPEVLGREGAGIIVTLGSGVTICSDLAVGDRVAWLGTGGYAQYTAVPVAKLIKLPARVSFQDAAASLLGGLTVLTLTEEAYHVRPGDWALVHAAAGSVGGMLVQVLKSLGAQVVATAGGPEKVAIVNNLGADHVIDYRDDKGPRWPKQVRAITAGAGVDVVYDSVGLDTWEGSLDVVKRKGTIVWFGNASGPVPPLSLQRLSAECVKVARPLLGGYIATRQEFEYYCTKLFGLLTQGKLELRVHKVYDLEGVQQAHKDIERRDTAGKLLIKIDHSN</sequence>
<dbReference type="InterPro" id="IPR036291">
    <property type="entry name" value="NAD(P)-bd_dom_sf"/>
</dbReference>
<dbReference type="EMBL" id="JAWDJX010000100">
    <property type="protein sequence ID" value="KAK3046323.1"/>
    <property type="molecule type" value="Genomic_DNA"/>
</dbReference>
<keyword evidence="2 6" id="KW-0560">Oxidoreductase</keyword>